<evidence type="ECO:0000256" key="2">
    <source>
        <dbReference type="ARBA" id="ARBA00009695"/>
    </source>
</evidence>
<dbReference type="InterPro" id="IPR053926">
    <property type="entry name" value="RecX_HTH_1st"/>
</dbReference>
<dbReference type="InterPro" id="IPR003783">
    <property type="entry name" value="Regulatory_RecX"/>
</dbReference>
<reference evidence="8 9" key="1">
    <citation type="submission" date="2017-02" db="EMBL/GenBank/DDBJ databases">
        <authorList>
            <person name="Peterson S.W."/>
        </authorList>
    </citation>
    <scope>NUCLEOTIDE SEQUENCE [LARGE SCALE GENOMIC DNA]</scope>
    <source>
        <strain evidence="8 9">ATCC 700028</strain>
    </source>
</reference>
<comment type="function">
    <text evidence="5">Modulates RecA activity.</text>
</comment>
<dbReference type="HAMAP" id="MF_01114">
    <property type="entry name" value="RecX"/>
    <property type="match status" value="1"/>
</dbReference>
<dbReference type="STRING" id="180163.SAMN02745174_01990"/>
<comment type="similarity">
    <text evidence="2 5">Belongs to the RecX family.</text>
</comment>
<name>A0A1T4PPZ4_9FUSO</name>
<gene>
    <name evidence="5" type="primary">recX</name>
    <name evidence="8" type="ORF">SAMN02745174_01990</name>
</gene>
<evidence type="ECO:0000313" key="8">
    <source>
        <dbReference type="EMBL" id="SJZ92938.1"/>
    </source>
</evidence>
<organism evidence="8 9">
    <name type="scientific">Cetobacterium ceti</name>
    <dbReference type="NCBI Taxonomy" id="180163"/>
    <lineage>
        <taxon>Bacteria</taxon>
        <taxon>Fusobacteriati</taxon>
        <taxon>Fusobacteriota</taxon>
        <taxon>Fusobacteriia</taxon>
        <taxon>Fusobacteriales</taxon>
        <taxon>Fusobacteriaceae</taxon>
        <taxon>Cetobacterium</taxon>
    </lineage>
</organism>
<dbReference type="InterPro" id="IPR053924">
    <property type="entry name" value="RecX_HTH_2nd"/>
</dbReference>
<protein>
    <recommendedName>
        <fullName evidence="3 5">Regulatory protein RecX</fullName>
    </recommendedName>
</protein>
<dbReference type="GO" id="GO:0006282">
    <property type="term" value="P:regulation of DNA repair"/>
    <property type="evidence" value="ECO:0007669"/>
    <property type="project" value="UniProtKB-UniRule"/>
</dbReference>
<evidence type="ECO:0000313" key="9">
    <source>
        <dbReference type="Proteomes" id="UP000191153"/>
    </source>
</evidence>
<evidence type="ECO:0000259" key="6">
    <source>
        <dbReference type="Pfam" id="PF02631"/>
    </source>
</evidence>
<keyword evidence="9" id="KW-1185">Reference proteome</keyword>
<feature type="domain" description="RecX second three-helical" evidence="6">
    <location>
        <begin position="97"/>
        <end position="134"/>
    </location>
</feature>
<dbReference type="Pfam" id="PF02631">
    <property type="entry name" value="RecX_HTH2"/>
    <property type="match status" value="1"/>
</dbReference>
<dbReference type="GO" id="GO:0005737">
    <property type="term" value="C:cytoplasm"/>
    <property type="evidence" value="ECO:0007669"/>
    <property type="project" value="UniProtKB-SubCell"/>
</dbReference>
<evidence type="ECO:0000259" key="7">
    <source>
        <dbReference type="Pfam" id="PF21982"/>
    </source>
</evidence>
<dbReference type="PANTHER" id="PTHR33602">
    <property type="entry name" value="REGULATORY PROTEIN RECX FAMILY PROTEIN"/>
    <property type="match status" value="1"/>
</dbReference>
<dbReference type="PANTHER" id="PTHR33602:SF1">
    <property type="entry name" value="REGULATORY PROTEIN RECX FAMILY PROTEIN"/>
    <property type="match status" value="1"/>
</dbReference>
<evidence type="ECO:0000256" key="4">
    <source>
        <dbReference type="ARBA" id="ARBA00022490"/>
    </source>
</evidence>
<accession>A0A1T4PPZ4</accession>
<dbReference type="InterPro" id="IPR036388">
    <property type="entry name" value="WH-like_DNA-bd_sf"/>
</dbReference>
<evidence type="ECO:0000256" key="3">
    <source>
        <dbReference type="ARBA" id="ARBA00018111"/>
    </source>
</evidence>
<sequence>MVKIEKVIGNKVYFQNGLTIGLSRTIISEYNLKRREMLSEEEYMKILEIAALSTSYYLLSKRDYSKRELFEKLYGKYFNKEIINKVMEILKDKGYLDDYEFARGYVNTHSYGKVKMTFMLKQKGITSDIIEEVLEDNRDEELENLRKHLKKLRGREVEKQIAALMRKGFNYGDIKKVMNEEN</sequence>
<evidence type="ECO:0000256" key="5">
    <source>
        <dbReference type="HAMAP-Rule" id="MF_01114"/>
    </source>
</evidence>
<dbReference type="Gene3D" id="1.10.10.10">
    <property type="entry name" value="Winged helix-like DNA-binding domain superfamily/Winged helix DNA-binding domain"/>
    <property type="match status" value="3"/>
</dbReference>
<evidence type="ECO:0000256" key="1">
    <source>
        <dbReference type="ARBA" id="ARBA00004496"/>
    </source>
</evidence>
<feature type="domain" description="RecX first three-helical" evidence="7">
    <location>
        <begin position="51"/>
        <end position="88"/>
    </location>
</feature>
<proteinExistence type="inferred from homology"/>
<dbReference type="Proteomes" id="UP000191153">
    <property type="component" value="Unassembled WGS sequence"/>
</dbReference>
<keyword evidence="4 5" id="KW-0963">Cytoplasm</keyword>
<dbReference type="Pfam" id="PF21982">
    <property type="entry name" value="RecX_HTH1"/>
    <property type="match status" value="1"/>
</dbReference>
<dbReference type="AlphaFoldDB" id="A0A1T4PPZ4"/>
<comment type="subcellular location">
    <subcellularLocation>
        <location evidence="1 5">Cytoplasm</location>
    </subcellularLocation>
</comment>
<dbReference type="EMBL" id="FUWX01000015">
    <property type="protein sequence ID" value="SJZ92938.1"/>
    <property type="molecule type" value="Genomic_DNA"/>
</dbReference>
<dbReference type="RefSeq" id="WP_234977913.1">
    <property type="nucleotide sequence ID" value="NZ_FUWX01000015.1"/>
</dbReference>